<accession>L0K5V7</accession>
<gene>
    <name evidence="1" type="ORF">Natoc_4214</name>
</gene>
<reference evidence="1 2" key="1">
    <citation type="submission" date="2012-11" db="EMBL/GenBank/DDBJ databases">
        <title>FINISHED of Natronococcus occultus SP4, DSM 3396.</title>
        <authorList>
            <consortium name="DOE Joint Genome Institute"/>
            <person name="Eisen J."/>
            <person name="Huntemann M."/>
            <person name="Wei C.-L."/>
            <person name="Han J."/>
            <person name="Detter J.C."/>
            <person name="Han C."/>
            <person name="Tapia R."/>
            <person name="Chen A."/>
            <person name="Kyrpides N."/>
            <person name="Mavromatis K."/>
            <person name="Markowitz V."/>
            <person name="Szeto E."/>
            <person name="Ivanova N."/>
            <person name="Mikhailova N."/>
            <person name="Ovchinnikova G."/>
            <person name="Pagani I."/>
            <person name="Pati A."/>
            <person name="Goodwin L."/>
            <person name="Nordberg H.P."/>
            <person name="Cantor M.N."/>
            <person name="Hua S.X."/>
            <person name="Woyke T."/>
            <person name="Eisen J."/>
            <person name="Klenk H.-P."/>
            <person name="Klenk H.-P."/>
        </authorList>
    </citation>
    <scope>NUCLEOTIDE SEQUENCE [LARGE SCALE GENOMIC DNA]</scope>
    <source>
        <strain evidence="1 2">SP4</strain>
        <plasmid evidence="2">Plasmid 2</plasmid>
    </source>
</reference>
<evidence type="ECO:0000313" key="2">
    <source>
        <dbReference type="Proteomes" id="UP000010878"/>
    </source>
</evidence>
<sequence>MNFVERLFKRLLTLLKCCNPLTEDGIGSGL</sequence>
<dbReference type="HOGENOM" id="CLU_3401593_0_0_2"/>
<keyword evidence="2" id="KW-1185">Reference proteome</keyword>
<keyword evidence="1" id="KW-0614">Plasmid</keyword>
<dbReference type="Proteomes" id="UP000010878">
    <property type="component" value="Plasmid 2"/>
</dbReference>
<dbReference type="EMBL" id="CP003931">
    <property type="protein sequence ID" value="AGB39910.1"/>
    <property type="molecule type" value="Genomic_DNA"/>
</dbReference>
<evidence type="ECO:0000313" key="1">
    <source>
        <dbReference type="EMBL" id="AGB39910.1"/>
    </source>
</evidence>
<proteinExistence type="predicted"/>
<dbReference type="KEGG" id="nou:Natoc_4214"/>
<dbReference type="AlphaFoldDB" id="L0K5V7"/>
<name>L0K5V7_9EURY</name>
<organism evidence="1 2">
    <name type="scientific">Natronococcus occultus SP4</name>
    <dbReference type="NCBI Taxonomy" id="694430"/>
    <lineage>
        <taxon>Archaea</taxon>
        <taxon>Methanobacteriati</taxon>
        <taxon>Methanobacteriota</taxon>
        <taxon>Stenosarchaea group</taxon>
        <taxon>Halobacteria</taxon>
        <taxon>Halobacteriales</taxon>
        <taxon>Natrialbaceae</taxon>
        <taxon>Natronococcus</taxon>
    </lineage>
</organism>
<geneLocation type="plasmid" evidence="1">
    <name>2</name>
</geneLocation>
<protein>
    <submittedName>
        <fullName evidence="1">Uncharacterized protein</fullName>
    </submittedName>
</protein>